<proteinExistence type="predicted"/>
<gene>
    <name evidence="1" type="ordered locus">Snas_2157</name>
</gene>
<evidence type="ECO:0000313" key="1">
    <source>
        <dbReference type="EMBL" id="ADD41850.1"/>
    </source>
</evidence>
<organism evidence="1 2">
    <name type="scientific">Stackebrandtia nassauensis (strain DSM 44728 / CIP 108903 / NRRL B-16338 / NBRC 102104 / LLR-40K-21)</name>
    <dbReference type="NCBI Taxonomy" id="446470"/>
    <lineage>
        <taxon>Bacteria</taxon>
        <taxon>Bacillati</taxon>
        <taxon>Actinomycetota</taxon>
        <taxon>Actinomycetes</taxon>
        <taxon>Glycomycetales</taxon>
        <taxon>Glycomycetaceae</taxon>
        <taxon>Stackebrandtia</taxon>
    </lineage>
</organism>
<sequence>MSLSDELAKLVVEVTSPDGNIKAKLVAGEQLTVAFRPGTYARYDERGLEHQLSRLAMLAWTGYRRGFFEAKGRAEDISAKDAEKEHLNHWDANTRRYNEEMAQIVARGKSSGNVIRAQAKGLAFWKVEIRDGTLASMDEATFCAECVSVLAAVQRDSKNQEILLKDFYFGLNIPKSWRKKNPLRIERGVMD</sequence>
<dbReference type="OrthoDB" id="3292129at2"/>
<dbReference type="KEGG" id="sna:Snas_2157"/>
<dbReference type="EMBL" id="CP001778">
    <property type="protein sequence ID" value="ADD41850.1"/>
    <property type="molecule type" value="Genomic_DNA"/>
</dbReference>
<dbReference type="AlphaFoldDB" id="D3Q1Y3"/>
<dbReference type="RefSeq" id="WP_013017421.1">
    <property type="nucleotide sequence ID" value="NC_013947.1"/>
</dbReference>
<dbReference type="Proteomes" id="UP000000844">
    <property type="component" value="Chromosome"/>
</dbReference>
<keyword evidence="2" id="KW-1185">Reference proteome</keyword>
<evidence type="ECO:0000313" key="2">
    <source>
        <dbReference type="Proteomes" id="UP000000844"/>
    </source>
</evidence>
<dbReference type="eggNOG" id="ENOG5030QVS">
    <property type="taxonomic scope" value="Bacteria"/>
</dbReference>
<accession>D3Q1Y3</accession>
<reference evidence="1 2" key="1">
    <citation type="journal article" date="2009" name="Stand. Genomic Sci.">
        <title>Complete genome sequence of Stackebrandtia nassauensis type strain (LLR-40K-21).</title>
        <authorList>
            <person name="Munk C."/>
            <person name="Lapidus A."/>
            <person name="Copeland A."/>
            <person name="Jando M."/>
            <person name="Mayilraj S."/>
            <person name="Glavina Del Rio T."/>
            <person name="Nolan M."/>
            <person name="Chen F."/>
            <person name="Lucas S."/>
            <person name="Tice H."/>
            <person name="Cheng J.F."/>
            <person name="Han C."/>
            <person name="Detter J.C."/>
            <person name="Bruce D."/>
            <person name="Goodwin L."/>
            <person name="Chain P."/>
            <person name="Pitluck S."/>
            <person name="Goker M."/>
            <person name="Ovchinikova G."/>
            <person name="Pati A."/>
            <person name="Ivanova N."/>
            <person name="Mavromatis K."/>
            <person name="Chen A."/>
            <person name="Palaniappan K."/>
            <person name="Land M."/>
            <person name="Hauser L."/>
            <person name="Chang Y.J."/>
            <person name="Jeffries C.D."/>
            <person name="Bristow J."/>
            <person name="Eisen J.A."/>
            <person name="Markowitz V."/>
            <person name="Hugenholtz P."/>
            <person name="Kyrpides N.C."/>
            <person name="Klenk H.P."/>
        </authorList>
    </citation>
    <scope>NUCLEOTIDE SEQUENCE [LARGE SCALE GENOMIC DNA]</scope>
    <source>
        <strain evidence="2">DSM 44728 / CIP 108903 / NRRL B-16338 / NBRC 102104 / LLR-40K-21</strain>
    </source>
</reference>
<name>D3Q1Y3_STANL</name>
<dbReference type="HOGENOM" id="CLU_121293_0_0_11"/>
<protein>
    <submittedName>
        <fullName evidence="1">Uncharacterized protein</fullName>
    </submittedName>
</protein>
<dbReference type="STRING" id="446470.Snas_2157"/>